<comment type="caution">
    <text evidence="1">The sequence shown here is derived from an EMBL/GenBank/DDBJ whole genome shotgun (WGS) entry which is preliminary data.</text>
</comment>
<dbReference type="RefSeq" id="WP_282584820.1">
    <property type="nucleotide sequence ID" value="NZ_JAMOIM010000005.1"/>
</dbReference>
<dbReference type="AlphaFoldDB" id="A0AA41YW91"/>
<gene>
    <name evidence="1" type="ORF">M8523_10565</name>
</gene>
<reference evidence="1" key="1">
    <citation type="submission" date="2022-05" db="EMBL/GenBank/DDBJ databases">
        <authorList>
            <person name="Pankratov T."/>
        </authorList>
    </citation>
    <scope>NUCLEOTIDE SEQUENCE</scope>
    <source>
        <strain evidence="1">BP6-180914</strain>
    </source>
</reference>
<dbReference type="Proteomes" id="UP001165667">
    <property type="component" value="Unassembled WGS sequence"/>
</dbReference>
<keyword evidence="2" id="KW-1185">Reference proteome</keyword>
<name>A0AA41YW91_9HYPH</name>
<sequence>MTRLDNSAWQHTLAVTRPVLILSNPDYLDQIAADLRRAGVQAAVARHDTPAIFDWLIGLVSLQGISDRVAFAWDAKHGGISWADIEGGLERSPSCPKLRCYWSFDGCSYCKGRGTCAEPALMLRCPLPQHRLRKGGLNRAAYALHLFLRDVCNGDLVAWLDMRLAEADATRPAVKVAGDLQRVVLEPLTHIHGIGAKLWSMMLADLLLAGDPGRPRWVEVGAGFIAIDTLVHNFLHRTGALRRHRAVHSYGAGCYAPGGCAAIIAGLARRFDATTINPTFPTCFPRLVQHAIWNFCATSQQNICNGVQIDDRRRCRSVDCPAYPDCDRVRLS</sequence>
<proteinExistence type="predicted"/>
<evidence type="ECO:0000313" key="1">
    <source>
        <dbReference type="EMBL" id="MCW6508460.1"/>
    </source>
</evidence>
<dbReference type="EMBL" id="JAMOIM010000005">
    <property type="protein sequence ID" value="MCW6508460.1"/>
    <property type="molecule type" value="Genomic_DNA"/>
</dbReference>
<protein>
    <submittedName>
        <fullName evidence="1">Uncharacterized protein</fullName>
    </submittedName>
</protein>
<evidence type="ECO:0000313" key="2">
    <source>
        <dbReference type="Proteomes" id="UP001165667"/>
    </source>
</evidence>
<organism evidence="1 2">
    <name type="scientific">Lichenifustis flavocetrariae</name>
    <dbReference type="NCBI Taxonomy" id="2949735"/>
    <lineage>
        <taxon>Bacteria</taxon>
        <taxon>Pseudomonadati</taxon>
        <taxon>Pseudomonadota</taxon>
        <taxon>Alphaproteobacteria</taxon>
        <taxon>Hyphomicrobiales</taxon>
        <taxon>Lichenihabitantaceae</taxon>
        <taxon>Lichenifustis</taxon>
    </lineage>
</organism>
<accession>A0AA41YW91</accession>